<evidence type="ECO:0000313" key="2">
    <source>
        <dbReference type="EMBL" id="KNB51608.1"/>
    </source>
</evidence>
<dbReference type="EMBL" id="LFXA01000009">
    <property type="protein sequence ID" value="KNB51608.1"/>
    <property type="molecule type" value="Genomic_DNA"/>
</dbReference>
<sequence>MPPRNNPSERQRRLGAELRKLRNRARMSGDDVAALLEADRSRISHIEAGRVDVPRNGLYKLLRAYGCEDGPYFDALMEMARRRSKGWWDDFRDVLAPVAANFAELEYHSTAIRMHEPLFVPGMLQTEAYARAVIAETETDEHRVDRFVRFRMARQQVLAGERPVRYRAVIHEAALRSRIGGPGVMRQQLSKLIEFARLPHVTIQIFPFEGGPYSAYSRSFAILGGVTPELDTVYLEHPHTSAFLRDGEHIAHYARMFERLSELALAPVDPDLAPESHEGRDSLSLLQHIMYRT</sequence>
<dbReference type="GO" id="GO:0003677">
    <property type="term" value="F:DNA binding"/>
    <property type="evidence" value="ECO:0007669"/>
    <property type="project" value="InterPro"/>
</dbReference>
<dbReference type="RefSeq" id="WP_049716618.1">
    <property type="nucleotide sequence ID" value="NZ_LFXA01000009.1"/>
</dbReference>
<dbReference type="CDD" id="cd00093">
    <property type="entry name" value="HTH_XRE"/>
    <property type="match status" value="1"/>
</dbReference>
<evidence type="ECO:0000259" key="1">
    <source>
        <dbReference type="PROSITE" id="PS50943"/>
    </source>
</evidence>
<feature type="domain" description="HTH cro/C1-type" evidence="1">
    <location>
        <begin position="18"/>
        <end position="73"/>
    </location>
</feature>
<dbReference type="OrthoDB" id="3462393at2"/>
<dbReference type="PATRIC" id="fig|1678637.3.peg.3174"/>
<dbReference type="STRING" id="1678637.AC230_14720"/>
<dbReference type="SMART" id="SM00530">
    <property type="entry name" value="HTH_XRE"/>
    <property type="match status" value="1"/>
</dbReference>
<dbReference type="PROSITE" id="PS50943">
    <property type="entry name" value="HTH_CROC1"/>
    <property type="match status" value="1"/>
</dbReference>
<comment type="caution">
    <text evidence="2">The sequence shown here is derived from an EMBL/GenBank/DDBJ whole genome shotgun (WGS) entry which is preliminary data.</text>
</comment>
<dbReference type="InterPro" id="IPR001387">
    <property type="entry name" value="Cro/C1-type_HTH"/>
</dbReference>
<organism evidence="2 3">
    <name type="scientific">Streptomyces caatingaensis</name>
    <dbReference type="NCBI Taxonomy" id="1678637"/>
    <lineage>
        <taxon>Bacteria</taxon>
        <taxon>Bacillati</taxon>
        <taxon>Actinomycetota</taxon>
        <taxon>Actinomycetes</taxon>
        <taxon>Kitasatosporales</taxon>
        <taxon>Streptomycetaceae</taxon>
        <taxon>Streptomyces</taxon>
    </lineage>
</organism>
<dbReference type="Proteomes" id="UP000037288">
    <property type="component" value="Unassembled WGS sequence"/>
</dbReference>
<reference evidence="3" key="1">
    <citation type="submission" date="2015-07" db="EMBL/GenBank/DDBJ databases">
        <title>Draft genome sequence of Streptomyces sp. CMAA 1322, a bacterium isolated from Caatinga biome, from dry forest semiarid of Brazil.</title>
        <authorList>
            <person name="Santos S.N."/>
            <person name="Gacesa R."/>
            <person name="Taketani R.G."/>
            <person name="Long P.F."/>
            <person name="Melo I.S."/>
        </authorList>
    </citation>
    <scope>NUCLEOTIDE SEQUENCE [LARGE SCALE GENOMIC DNA]</scope>
    <source>
        <strain evidence="3">CMAA 1322</strain>
    </source>
</reference>
<dbReference type="InterPro" id="IPR043917">
    <property type="entry name" value="DUF5753"/>
</dbReference>
<dbReference type="InterPro" id="IPR010982">
    <property type="entry name" value="Lambda_DNA-bd_dom_sf"/>
</dbReference>
<dbReference type="SUPFAM" id="SSF47413">
    <property type="entry name" value="lambda repressor-like DNA-binding domains"/>
    <property type="match status" value="1"/>
</dbReference>
<dbReference type="Gene3D" id="1.10.260.40">
    <property type="entry name" value="lambda repressor-like DNA-binding domains"/>
    <property type="match status" value="1"/>
</dbReference>
<name>A0A0K9XEF1_9ACTN</name>
<dbReference type="AlphaFoldDB" id="A0A0K9XEF1"/>
<evidence type="ECO:0000313" key="3">
    <source>
        <dbReference type="Proteomes" id="UP000037288"/>
    </source>
</evidence>
<accession>A0A0K9XEF1</accession>
<dbReference type="Pfam" id="PF19054">
    <property type="entry name" value="DUF5753"/>
    <property type="match status" value="1"/>
</dbReference>
<protein>
    <recommendedName>
        <fullName evidence="1">HTH cro/C1-type domain-containing protein</fullName>
    </recommendedName>
</protein>
<keyword evidence="3" id="KW-1185">Reference proteome</keyword>
<dbReference type="Pfam" id="PF13560">
    <property type="entry name" value="HTH_31"/>
    <property type="match status" value="1"/>
</dbReference>
<proteinExistence type="predicted"/>
<gene>
    <name evidence="2" type="ORF">AC230_14720</name>
</gene>